<evidence type="ECO:0000256" key="1">
    <source>
        <dbReference type="SAM" id="MobiDB-lite"/>
    </source>
</evidence>
<feature type="region of interest" description="Disordered" evidence="1">
    <location>
        <begin position="91"/>
        <end position="124"/>
    </location>
</feature>
<dbReference type="AlphaFoldDB" id="A0A0G4GQ23"/>
<gene>
    <name evidence="2" type="ORF">Vbra_4570</name>
</gene>
<accession>A0A0G4GQ23</accession>
<evidence type="ECO:0000313" key="2">
    <source>
        <dbReference type="EMBL" id="CEM32482.1"/>
    </source>
</evidence>
<protein>
    <submittedName>
        <fullName evidence="2">Uncharacterized protein</fullName>
    </submittedName>
</protein>
<dbReference type="InParanoid" id="A0A0G4GQ23"/>
<keyword evidence="3" id="KW-1185">Reference proteome</keyword>
<dbReference type="EMBL" id="CDMY01000757">
    <property type="protein sequence ID" value="CEM32482.1"/>
    <property type="molecule type" value="Genomic_DNA"/>
</dbReference>
<dbReference type="Proteomes" id="UP000041254">
    <property type="component" value="Unassembled WGS sequence"/>
</dbReference>
<organism evidence="2 3">
    <name type="scientific">Vitrella brassicaformis (strain CCMP3155)</name>
    <dbReference type="NCBI Taxonomy" id="1169540"/>
    <lineage>
        <taxon>Eukaryota</taxon>
        <taxon>Sar</taxon>
        <taxon>Alveolata</taxon>
        <taxon>Colpodellida</taxon>
        <taxon>Vitrellaceae</taxon>
        <taxon>Vitrella</taxon>
    </lineage>
</organism>
<name>A0A0G4GQ23_VITBC</name>
<sequence length="124" mass="13951">MGEEDERRKALEEKQRQAMDMHKWTLGVATAALPTPSRKATTSLMVHGRRSYGKCNPVIEGYMVTIAKRVESAKRKREDDDDQIGRLAAFQVQSGAKPAPSLLQPSAPKPEGGRRPWRQRKPNK</sequence>
<proteinExistence type="predicted"/>
<evidence type="ECO:0000313" key="3">
    <source>
        <dbReference type="Proteomes" id="UP000041254"/>
    </source>
</evidence>
<feature type="compositionally biased region" description="Basic residues" evidence="1">
    <location>
        <begin position="115"/>
        <end position="124"/>
    </location>
</feature>
<reference evidence="2 3" key="1">
    <citation type="submission" date="2014-11" db="EMBL/GenBank/DDBJ databases">
        <authorList>
            <person name="Zhu J."/>
            <person name="Qi W."/>
            <person name="Song R."/>
        </authorList>
    </citation>
    <scope>NUCLEOTIDE SEQUENCE [LARGE SCALE GENOMIC DNA]</scope>
</reference>
<dbReference type="VEuPathDB" id="CryptoDB:Vbra_4570"/>